<dbReference type="InterPro" id="IPR017853">
    <property type="entry name" value="GH"/>
</dbReference>
<dbReference type="PANTHER" id="PTHR11769:SF35">
    <property type="entry name" value="HYALURONIDASE"/>
    <property type="match status" value="1"/>
</dbReference>
<dbReference type="InterPro" id="IPR013785">
    <property type="entry name" value="Aldolase_TIM"/>
</dbReference>
<dbReference type="PRINTS" id="PR00846">
    <property type="entry name" value="GLHYDRLASE56"/>
</dbReference>
<dbReference type="SUPFAM" id="SSF51445">
    <property type="entry name" value="(Trans)glycosidases"/>
    <property type="match status" value="1"/>
</dbReference>
<dbReference type="InterPro" id="IPR018155">
    <property type="entry name" value="Hyaluronidase"/>
</dbReference>
<comment type="similarity">
    <text evidence="1 3">Belongs to the glycosyl hydrolase 56 family.</text>
</comment>
<dbReference type="EMBL" id="HACG01019769">
    <property type="protein sequence ID" value="CEK66634.1"/>
    <property type="molecule type" value="Transcribed_RNA"/>
</dbReference>
<dbReference type="EC" id="3.2.1.35" evidence="3"/>
<dbReference type="GO" id="GO:0005975">
    <property type="term" value="P:carbohydrate metabolic process"/>
    <property type="evidence" value="ECO:0007669"/>
    <property type="project" value="InterPro"/>
</dbReference>
<evidence type="ECO:0000256" key="2">
    <source>
        <dbReference type="ARBA" id="ARBA00023157"/>
    </source>
</evidence>
<protein>
    <recommendedName>
        <fullName evidence="3">Hyaluronidase</fullName>
        <ecNumber evidence="3">3.2.1.35</ecNumber>
    </recommendedName>
</protein>
<feature type="non-terminal residue" evidence="4">
    <location>
        <position position="1"/>
    </location>
</feature>
<sequence>VRGNFVGNEIATLYFSTIGLWPWFSNGNPPQPLNGGIPQLANLTAHLEKLRSDIAWTISEDATGYGVIDQEEWRVFDDLNYHKKIYKSASVEYMRGKNPQMTNEQVKKASPAAFEASAKEMMLKSLQVAQAVRPNMHWGYYLYPQYWKSEPTTTYYNNRLGWLYKASTGIYPSIYIKHIERQSRDSIYYHIKNAVGEAIRVRETFNNRTTPVIPYTVIQNGDNLFNKTILDLAIGLPADMGVDGLVIWGSSGIFKYN</sequence>
<dbReference type="Gene3D" id="3.20.20.70">
    <property type="entry name" value="Aldolase class I"/>
    <property type="match status" value="1"/>
</dbReference>
<proteinExistence type="inferred from homology"/>
<keyword evidence="2" id="KW-1015">Disulfide bond</keyword>
<gene>
    <name evidence="4" type="primary">ORF59586</name>
</gene>
<accession>A0A0B6ZDG6</accession>
<dbReference type="PANTHER" id="PTHR11769">
    <property type="entry name" value="HYALURONIDASE"/>
    <property type="match status" value="1"/>
</dbReference>
<evidence type="ECO:0000313" key="4">
    <source>
        <dbReference type="EMBL" id="CEK66634.1"/>
    </source>
</evidence>
<dbReference type="AlphaFoldDB" id="A0A0B6ZDG6"/>
<reference evidence="4" key="1">
    <citation type="submission" date="2014-12" db="EMBL/GenBank/DDBJ databases">
        <title>Insight into the proteome of Arion vulgaris.</title>
        <authorList>
            <person name="Aradska J."/>
            <person name="Bulat T."/>
            <person name="Smidak R."/>
            <person name="Sarate P."/>
            <person name="Gangsoo J."/>
            <person name="Sialana F."/>
            <person name="Bilban M."/>
            <person name="Lubec G."/>
        </authorList>
    </citation>
    <scope>NUCLEOTIDE SEQUENCE</scope>
    <source>
        <tissue evidence="4">Skin</tissue>
    </source>
</reference>
<dbReference type="GO" id="GO:0004415">
    <property type="term" value="F:hyalurononglucosaminidase activity"/>
    <property type="evidence" value="ECO:0007669"/>
    <property type="project" value="UniProtKB-UniRule"/>
</dbReference>
<feature type="non-terminal residue" evidence="4">
    <location>
        <position position="257"/>
    </location>
</feature>
<name>A0A0B6ZDG6_9EUPU</name>
<dbReference type="GO" id="GO:0030214">
    <property type="term" value="P:hyaluronan catabolic process"/>
    <property type="evidence" value="ECO:0007669"/>
    <property type="project" value="TreeGrafter"/>
</dbReference>
<keyword evidence="3" id="KW-0378">Hydrolase</keyword>
<evidence type="ECO:0000256" key="3">
    <source>
        <dbReference type="RuleBase" id="RU610713"/>
    </source>
</evidence>
<keyword evidence="3" id="KW-0326">Glycosidase</keyword>
<organism evidence="4">
    <name type="scientific">Arion vulgaris</name>
    <dbReference type="NCBI Taxonomy" id="1028688"/>
    <lineage>
        <taxon>Eukaryota</taxon>
        <taxon>Metazoa</taxon>
        <taxon>Spiralia</taxon>
        <taxon>Lophotrochozoa</taxon>
        <taxon>Mollusca</taxon>
        <taxon>Gastropoda</taxon>
        <taxon>Heterobranchia</taxon>
        <taxon>Euthyneura</taxon>
        <taxon>Panpulmonata</taxon>
        <taxon>Eupulmonata</taxon>
        <taxon>Stylommatophora</taxon>
        <taxon>Helicina</taxon>
        <taxon>Arionoidea</taxon>
        <taxon>Arionidae</taxon>
        <taxon>Arion</taxon>
    </lineage>
</organism>
<dbReference type="Pfam" id="PF01630">
    <property type="entry name" value="Glyco_hydro_56"/>
    <property type="match status" value="1"/>
</dbReference>
<evidence type="ECO:0000256" key="1">
    <source>
        <dbReference type="ARBA" id="ARBA00008871"/>
    </source>
</evidence>
<comment type="catalytic activity">
    <reaction evidence="3">
        <text>Random hydrolysis of (1-&gt;4)-linkages between N-acetyl-beta-D-glucosamine and D-glucuronate residues in hyaluronate.</text>
        <dbReference type="EC" id="3.2.1.35"/>
    </reaction>
</comment>